<dbReference type="RefSeq" id="WP_354549366.1">
    <property type="nucleotide sequence ID" value="NZ_JBEPSM010000001.1"/>
</dbReference>
<evidence type="ECO:0000256" key="5">
    <source>
        <dbReference type="ARBA" id="ARBA00022801"/>
    </source>
</evidence>
<evidence type="ECO:0000313" key="10">
    <source>
        <dbReference type="EMBL" id="MET4633214.1"/>
    </source>
</evidence>
<protein>
    <recommendedName>
        <fullName evidence="8">Ribonuclease VapC</fullName>
        <shortName evidence="8">RNase VapC</shortName>
        <ecNumber evidence="8">3.1.-.-</ecNumber>
    </recommendedName>
    <alternativeName>
        <fullName evidence="8">Toxin VapC</fullName>
    </alternativeName>
</protein>
<evidence type="ECO:0000256" key="7">
    <source>
        <dbReference type="ARBA" id="ARBA00038093"/>
    </source>
</evidence>
<keyword evidence="6 8" id="KW-0460">Magnesium</keyword>
<evidence type="ECO:0000256" key="3">
    <source>
        <dbReference type="ARBA" id="ARBA00022722"/>
    </source>
</evidence>
<dbReference type="EC" id="3.1.-.-" evidence="8"/>
<dbReference type="InterPro" id="IPR050556">
    <property type="entry name" value="Type_II_TA_system_RNase"/>
</dbReference>
<dbReference type="PANTHER" id="PTHR33653">
    <property type="entry name" value="RIBONUCLEASE VAPC2"/>
    <property type="match status" value="1"/>
</dbReference>
<sequence>MFLLDTNVVSDLRRPERSNPNVQSWIAAREPAALFLSAVTILELEIGARRIERRDVKQGAVLLSWIERQVLPLFEDRILSIDLHVAKRCAPLHVPDRRNDRDAYIAATALVHGMTVVTRNTGDFEGTGVPLVNPWQTP</sequence>
<proteinExistence type="inferred from homology"/>
<dbReference type="Pfam" id="PF01850">
    <property type="entry name" value="PIN"/>
    <property type="match status" value="1"/>
</dbReference>
<dbReference type="EMBL" id="JBEPSM010000001">
    <property type="protein sequence ID" value="MET4633214.1"/>
    <property type="molecule type" value="Genomic_DNA"/>
</dbReference>
<dbReference type="Gene3D" id="3.40.50.1010">
    <property type="entry name" value="5'-nuclease"/>
    <property type="match status" value="1"/>
</dbReference>
<gene>
    <name evidence="8" type="primary">vapC</name>
    <name evidence="10" type="ORF">ABIE08_001127</name>
</gene>
<comment type="function">
    <text evidence="8">Toxic component of a toxin-antitoxin (TA) system. An RNase.</text>
</comment>
<keyword evidence="4 8" id="KW-0479">Metal-binding</keyword>
<name>A0ABV2QW21_9HYPH</name>
<dbReference type="Proteomes" id="UP001549321">
    <property type="component" value="Unassembled WGS sequence"/>
</dbReference>
<evidence type="ECO:0000313" key="11">
    <source>
        <dbReference type="Proteomes" id="UP001549321"/>
    </source>
</evidence>
<dbReference type="PANTHER" id="PTHR33653:SF1">
    <property type="entry name" value="RIBONUCLEASE VAPC2"/>
    <property type="match status" value="1"/>
</dbReference>
<organism evidence="10 11">
    <name type="scientific">Kaistia defluvii</name>
    <dbReference type="NCBI Taxonomy" id="410841"/>
    <lineage>
        <taxon>Bacteria</taxon>
        <taxon>Pseudomonadati</taxon>
        <taxon>Pseudomonadota</taxon>
        <taxon>Alphaproteobacteria</taxon>
        <taxon>Hyphomicrobiales</taxon>
        <taxon>Kaistiaceae</taxon>
        <taxon>Kaistia</taxon>
    </lineage>
</organism>
<keyword evidence="8" id="KW-0800">Toxin</keyword>
<evidence type="ECO:0000256" key="6">
    <source>
        <dbReference type="ARBA" id="ARBA00022842"/>
    </source>
</evidence>
<dbReference type="InterPro" id="IPR022907">
    <property type="entry name" value="VapC_family"/>
</dbReference>
<dbReference type="SUPFAM" id="SSF88723">
    <property type="entry name" value="PIN domain-like"/>
    <property type="match status" value="1"/>
</dbReference>
<dbReference type="HAMAP" id="MF_00265">
    <property type="entry name" value="VapC_Nob1"/>
    <property type="match status" value="1"/>
</dbReference>
<keyword evidence="2 8" id="KW-1277">Toxin-antitoxin system</keyword>
<feature type="binding site" evidence="8">
    <location>
        <position position="102"/>
    </location>
    <ligand>
        <name>Mg(2+)</name>
        <dbReference type="ChEBI" id="CHEBI:18420"/>
    </ligand>
</feature>
<dbReference type="GO" id="GO:0016787">
    <property type="term" value="F:hydrolase activity"/>
    <property type="evidence" value="ECO:0007669"/>
    <property type="project" value="UniProtKB-KW"/>
</dbReference>
<evidence type="ECO:0000259" key="9">
    <source>
        <dbReference type="Pfam" id="PF01850"/>
    </source>
</evidence>
<comment type="cofactor">
    <cofactor evidence="1 8">
        <name>Mg(2+)</name>
        <dbReference type="ChEBI" id="CHEBI:18420"/>
    </cofactor>
</comment>
<evidence type="ECO:0000256" key="2">
    <source>
        <dbReference type="ARBA" id="ARBA00022649"/>
    </source>
</evidence>
<reference evidence="10 11" key="1">
    <citation type="submission" date="2024-06" db="EMBL/GenBank/DDBJ databases">
        <title>Sorghum-associated microbial communities from plants grown in Nebraska, USA.</title>
        <authorList>
            <person name="Schachtman D."/>
        </authorList>
    </citation>
    <scope>NUCLEOTIDE SEQUENCE [LARGE SCALE GENOMIC DNA]</scope>
    <source>
        <strain evidence="10 11">3207</strain>
    </source>
</reference>
<feature type="binding site" evidence="8">
    <location>
        <position position="5"/>
    </location>
    <ligand>
        <name>Mg(2+)</name>
        <dbReference type="ChEBI" id="CHEBI:18420"/>
    </ligand>
</feature>
<evidence type="ECO:0000256" key="1">
    <source>
        <dbReference type="ARBA" id="ARBA00001946"/>
    </source>
</evidence>
<feature type="domain" description="PIN" evidence="9">
    <location>
        <begin position="3"/>
        <end position="122"/>
    </location>
</feature>
<comment type="similarity">
    <text evidence="7 8">Belongs to the PINc/VapC protein family.</text>
</comment>
<evidence type="ECO:0000256" key="8">
    <source>
        <dbReference type="HAMAP-Rule" id="MF_00265"/>
    </source>
</evidence>
<dbReference type="InterPro" id="IPR002716">
    <property type="entry name" value="PIN_dom"/>
</dbReference>
<comment type="caution">
    <text evidence="10">The sequence shown here is derived from an EMBL/GenBank/DDBJ whole genome shotgun (WGS) entry which is preliminary data.</text>
</comment>
<dbReference type="InterPro" id="IPR029060">
    <property type="entry name" value="PIN-like_dom_sf"/>
</dbReference>
<accession>A0ABV2QW21</accession>
<keyword evidence="3 8" id="KW-0540">Nuclease</keyword>
<keyword evidence="5 8" id="KW-0378">Hydrolase</keyword>
<dbReference type="CDD" id="cd18746">
    <property type="entry name" value="PIN_VapC4-5_FitB-like"/>
    <property type="match status" value="1"/>
</dbReference>
<keyword evidence="11" id="KW-1185">Reference proteome</keyword>
<evidence type="ECO:0000256" key="4">
    <source>
        <dbReference type="ARBA" id="ARBA00022723"/>
    </source>
</evidence>